<dbReference type="EMBL" id="CAEX01006818">
    <property type="protein sequence ID" value="CCD21016.1"/>
    <property type="molecule type" value="Genomic_DNA"/>
</dbReference>
<evidence type="ECO:0000313" key="2">
    <source>
        <dbReference type="EMBL" id="CCD21016.1"/>
    </source>
</evidence>
<reference evidence="2 3" key="1">
    <citation type="journal article" date="2012" name="Proc. Natl. Acad. Sci. U.S.A.">
        <title>Antigenic diversity is generated by distinct evolutionary mechanisms in African trypanosome species.</title>
        <authorList>
            <person name="Jackson A.P."/>
            <person name="Berry A."/>
            <person name="Aslett M."/>
            <person name="Allison H.C."/>
            <person name="Burton P."/>
            <person name="Vavrova-Anderson J."/>
            <person name="Brown R."/>
            <person name="Browne H."/>
            <person name="Corton N."/>
            <person name="Hauser H."/>
            <person name="Gamble J."/>
            <person name="Gilderthorp R."/>
            <person name="Marcello L."/>
            <person name="McQuillan J."/>
            <person name="Otto T.D."/>
            <person name="Quail M.A."/>
            <person name="Sanders M.J."/>
            <person name="van Tonder A."/>
            <person name="Ginger M.L."/>
            <person name="Field M.C."/>
            <person name="Barry J.D."/>
            <person name="Hertz-Fowler C."/>
            <person name="Berriman M."/>
        </authorList>
    </citation>
    <scope>NUCLEOTIDE SEQUENCE</scope>
    <source>
        <strain evidence="2 3">Y486</strain>
    </source>
</reference>
<organism evidence="2 3">
    <name type="scientific">Trypanosoma vivax (strain Y486)</name>
    <dbReference type="NCBI Taxonomy" id="1055687"/>
    <lineage>
        <taxon>Eukaryota</taxon>
        <taxon>Discoba</taxon>
        <taxon>Euglenozoa</taxon>
        <taxon>Kinetoplastea</taxon>
        <taxon>Metakinetoplastina</taxon>
        <taxon>Trypanosomatida</taxon>
        <taxon>Trypanosomatidae</taxon>
        <taxon>Trypanosoma</taxon>
        <taxon>Duttonella</taxon>
    </lineage>
</organism>
<evidence type="ECO:0000256" key="1">
    <source>
        <dbReference type="SAM" id="MobiDB-lite"/>
    </source>
</evidence>
<proteinExistence type="predicted"/>
<dbReference type="AlphaFoldDB" id="F9WTX0"/>
<keyword evidence="3" id="KW-1185">Reference proteome</keyword>
<dbReference type="VEuPathDB" id="TriTrypDB:TvY486_0039090"/>
<gene>
    <name evidence="2" type="ORF">TvY486_0039090</name>
</gene>
<feature type="compositionally biased region" description="Basic and acidic residues" evidence="1">
    <location>
        <begin position="102"/>
        <end position="112"/>
    </location>
</feature>
<protein>
    <submittedName>
        <fullName evidence="2">Uncharacterized protein</fullName>
    </submittedName>
</protein>
<feature type="region of interest" description="Disordered" evidence="1">
    <location>
        <begin position="82"/>
        <end position="112"/>
    </location>
</feature>
<feature type="region of interest" description="Disordered" evidence="1">
    <location>
        <begin position="1"/>
        <end position="48"/>
    </location>
</feature>
<dbReference type="Proteomes" id="UP000009027">
    <property type="component" value="Unassembled WGS sequence"/>
</dbReference>
<accession>F9WTX0</accession>
<name>F9WTX0_TRYVY</name>
<evidence type="ECO:0000313" key="3">
    <source>
        <dbReference type="Proteomes" id="UP000009027"/>
    </source>
</evidence>
<feature type="compositionally biased region" description="Basic residues" evidence="1">
    <location>
        <begin position="21"/>
        <end position="48"/>
    </location>
</feature>
<sequence>MERSAMLARPHTARPCSTTGRVRRHTPSWGKRQHTNTHRRSSRRVQRAKFARVRTAARHGNPQALAQTRKETLLFTTLALGNAPSAGREHSDQSRSAQLGTRARDAGERAAV</sequence>